<dbReference type="GO" id="GO:0006281">
    <property type="term" value="P:DNA repair"/>
    <property type="evidence" value="ECO:0007669"/>
    <property type="project" value="InterPro"/>
</dbReference>
<accession>A0A7G9A4E5</accession>
<dbReference type="GO" id="GO:0000287">
    <property type="term" value="F:magnesium ion binding"/>
    <property type="evidence" value="ECO:0007669"/>
    <property type="project" value="InterPro"/>
</dbReference>
<evidence type="ECO:0000313" key="1">
    <source>
        <dbReference type="EMBL" id="QNL31618.1"/>
    </source>
</evidence>
<protein>
    <submittedName>
        <fullName evidence="1">Uncharacterized protein</fullName>
    </submittedName>
</protein>
<organism evidence="1">
    <name type="scientific">Bacteriophage sp</name>
    <dbReference type="NCBI Taxonomy" id="38018"/>
    <lineage>
        <taxon>Viruses</taxon>
    </lineage>
</organism>
<sequence length="136" mass="15912">MKATFICPLPPTLNEQIRLARANKFKSATTKKDWDTDLQKLIVEQKIPRFPDKVWLLYEWRIKNFGRDPDNICGSAKYVNDGLKKAGVIVDDSLKYIYGYDPMFTKWHKDELKLTISDKPIIKKIFIEDDDNNETS</sequence>
<dbReference type="InterPro" id="IPR036614">
    <property type="entry name" value="RusA-like_sf"/>
</dbReference>
<reference evidence="1" key="1">
    <citation type="submission" date="2020-07" db="EMBL/GenBank/DDBJ databases">
        <title>Dissolved microcystin release linked to lysis of a Microcystis spp. bloom in Lake Erie (USA) attributed to a novel cyanophage.</title>
        <authorList>
            <person name="McKindles K.M."/>
            <person name="Manes M.A."/>
            <person name="DeMarco J.R."/>
            <person name="McClure A."/>
            <person name="McKay R.M."/>
            <person name="Davis T.W."/>
            <person name="Bullerjahn G.S."/>
        </authorList>
    </citation>
    <scope>NUCLEOTIDE SEQUENCE</scope>
</reference>
<proteinExistence type="predicted"/>
<dbReference type="Gene3D" id="3.30.1330.70">
    <property type="entry name" value="Holliday junction resolvase RusA"/>
    <property type="match status" value="1"/>
</dbReference>
<name>A0A7G9A4E5_9VIRU</name>
<dbReference type="GO" id="GO:0006310">
    <property type="term" value="P:DNA recombination"/>
    <property type="evidence" value="ECO:0007669"/>
    <property type="project" value="InterPro"/>
</dbReference>
<dbReference type="EMBL" id="MT840186">
    <property type="protein sequence ID" value="QNL31618.1"/>
    <property type="molecule type" value="Genomic_DNA"/>
</dbReference>
<dbReference type="SUPFAM" id="SSF103084">
    <property type="entry name" value="Holliday junction resolvase RusA"/>
    <property type="match status" value="1"/>
</dbReference>